<sequence length="150" mass="15958">MTIQVPNPGTGNGQTGDNEYVLWQKTASNFSDQTNAASREVGTESGNVPEYSAAGGLSRLGYGGQCALLPNGTNLFSKTWVTGFYNGNNLVNAPLNLTGWFFVEAMAGSQANKVMLRLTLYTSGDTYISIGDNGVEASWSAWKKITTTAI</sequence>
<organism evidence="1 2">
    <name type="scientific">Psychrobacter nivimaris</name>
    <dbReference type="NCBI Taxonomy" id="281738"/>
    <lineage>
        <taxon>Bacteria</taxon>
        <taxon>Pseudomonadati</taxon>
        <taxon>Pseudomonadota</taxon>
        <taxon>Gammaproteobacteria</taxon>
        <taxon>Moraxellales</taxon>
        <taxon>Moraxellaceae</taxon>
        <taxon>Psychrobacter</taxon>
    </lineage>
</organism>
<accession>A0A6N7C1H5</accession>
<proteinExistence type="predicted"/>
<dbReference type="EMBL" id="VZIZ01000012">
    <property type="protein sequence ID" value="KAF0569193.1"/>
    <property type="molecule type" value="Genomic_DNA"/>
</dbReference>
<evidence type="ECO:0000313" key="1">
    <source>
        <dbReference type="EMBL" id="KAF0569193.1"/>
    </source>
</evidence>
<name>A0A6N7C1H5_9GAMM</name>
<protein>
    <submittedName>
        <fullName evidence="1">Uncharacterized protein</fullName>
    </submittedName>
</protein>
<dbReference type="RefSeq" id="WP_160021540.1">
    <property type="nucleotide sequence ID" value="NZ_VZIZ01000012.1"/>
</dbReference>
<keyword evidence="2" id="KW-1185">Reference proteome</keyword>
<evidence type="ECO:0000313" key="2">
    <source>
        <dbReference type="Proteomes" id="UP000471465"/>
    </source>
</evidence>
<gene>
    <name evidence="1" type="ORF">FQV37_188</name>
</gene>
<dbReference type="Proteomes" id="UP000471465">
    <property type="component" value="Unassembled WGS sequence"/>
</dbReference>
<dbReference type="AlphaFoldDB" id="A0A6N7C1H5"/>
<comment type="caution">
    <text evidence="1">The sequence shown here is derived from an EMBL/GenBank/DDBJ whole genome shotgun (WGS) entry which is preliminary data.</text>
</comment>
<reference evidence="1 2" key="1">
    <citation type="submission" date="2019-09" db="EMBL/GenBank/DDBJ databases">
        <title>Draft genome sequence of Psychrobacter nivimaris LAMA 639, in search for biotechnological relevant genes.</title>
        <authorList>
            <person name="Lima A.O.S."/>
            <person name="Staloch B.E.K."/>
            <person name="Freitas R.C."/>
            <person name="Niero H."/>
            <person name="Silva M.A.C."/>
        </authorList>
    </citation>
    <scope>NUCLEOTIDE SEQUENCE [LARGE SCALE GENOMIC DNA]</scope>
    <source>
        <strain evidence="1 2">LAMA 639</strain>
    </source>
</reference>